<dbReference type="CDD" id="cd00609">
    <property type="entry name" value="AAT_like"/>
    <property type="match status" value="1"/>
</dbReference>
<sequence>MTQTRPMPQPGILDIAPYKAGEGHVAGANAITKLSSNENPHGPSPAAMEAVRAAAETLAVYPSSDHAALRTAIGEVWNLDPARIVCGAGSDEIISLLCQSYAGPGDEVLYTEHGFAMYPISAMAAGATPVQVRERHRTADVDALLEAVTERTAMVFIANPNNPTGTMLPPEELARLAAGLPGRVMLVLDGAYAEYVPGYDAGAALVDAHENVVMTRTFSKIYGLGGLRIGWGYAPAHVIEVLNRVRGPFNVSAAGLAAAEAAVRDTAYTERCRAANAEWRGFMQRELNALGLPTDESHANFVLPRFPGPEMAAAADQRLRAHGIIVRPVGGYGLPDFLRITIGDEVACRRVIAILDEFLKERA</sequence>
<evidence type="ECO:0000256" key="4">
    <source>
        <dbReference type="ARBA" id="ARBA00011738"/>
    </source>
</evidence>
<accession>A0A849KZG7</accession>
<evidence type="ECO:0000259" key="10">
    <source>
        <dbReference type="Pfam" id="PF00155"/>
    </source>
</evidence>
<dbReference type="EC" id="2.6.1.9" evidence="9"/>
<proteinExistence type="inferred from homology"/>
<organism evidence="11 12">
    <name type="scientific">Halovulum dunhuangense</name>
    <dbReference type="NCBI Taxonomy" id="1505036"/>
    <lineage>
        <taxon>Bacteria</taxon>
        <taxon>Pseudomonadati</taxon>
        <taxon>Pseudomonadota</taxon>
        <taxon>Alphaproteobacteria</taxon>
        <taxon>Rhodobacterales</taxon>
        <taxon>Paracoccaceae</taxon>
        <taxon>Halovulum</taxon>
    </lineage>
</organism>
<dbReference type="GO" id="GO:0030170">
    <property type="term" value="F:pyridoxal phosphate binding"/>
    <property type="evidence" value="ECO:0007669"/>
    <property type="project" value="InterPro"/>
</dbReference>
<dbReference type="Pfam" id="PF00155">
    <property type="entry name" value="Aminotran_1_2"/>
    <property type="match status" value="1"/>
</dbReference>
<dbReference type="InterPro" id="IPR015421">
    <property type="entry name" value="PyrdxlP-dep_Trfase_major"/>
</dbReference>
<protein>
    <recommendedName>
        <fullName evidence="9">Histidinol-phosphate aminotransferase</fullName>
        <ecNumber evidence="9">2.6.1.9</ecNumber>
    </recommendedName>
    <alternativeName>
        <fullName evidence="9">Imidazole acetol-phosphate transaminase</fullName>
    </alternativeName>
</protein>
<keyword evidence="5 9" id="KW-0032">Aminotransferase</keyword>
<evidence type="ECO:0000313" key="12">
    <source>
        <dbReference type="Proteomes" id="UP000572377"/>
    </source>
</evidence>
<comment type="cofactor">
    <cofactor evidence="1 9">
        <name>pyridoxal 5'-phosphate</name>
        <dbReference type="ChEBI" id="CHEBI:597326"/>
    </cofactor>
</comment>
<dbReference type="Gene3D" id="3.40.640.10">
    <property type="entry name" value="Type I PLP-dependent aspartate aminotransferase-like (Major domain)"/>
    <property type="match status" value="1"/>
</dbReference>
<evidence type="ECO:0000256" key="8">
    <source>
        <dbReference type="ARBA" id="ARBA00047481"/>
    </source>
</evidence>
<feature type="modified residue" description="N6-(pyridoxal phosphate)lysine" evidence="9">
    <location>
        <position position="220"/>
    </location>
</feature>
<dbReference type="GO" id="GO:0000105">
    <property type="term" value="P:L-histidine biosynthetic process"/>
    <property type="evidence" value="ECO:0007669"/>
    <property type="project" value="UniProtKB-UniRule"/>
</dbReference>
<evidence type="ECO:0000256" key="6">
    <source>
        <dbReference type="ARBA" id="ARBA00022679"/>
    </source>
</evidence>
<dbReference type="UniPathway" id="UPA00031">
    <property type="reaction ID" value="UER00012"/>
</dbReference>
<evidence type="ECO:0000256" key="2">
    <source>
        <dbReference type="ARBA" id="ARBA00005011"/>
    </source>
</evidence>
<dbReference type="InterPro" id="IPR050106">
    <property type="entry name" value="HistidinolP_aminotransfase"/>
</dbReference>
<keyword evidence="9" id="KW-0028">Amino-acid biosynthesis</keyword>
<dbReference type="AlphaFoldDB" id="A0A849KZG7"/>
<feature type="domain" description="Aminotransferase class I/classII large" evidence="10">
    <location>
        <begin position="31"/>
        <end position="353"/>
    </location>
</feature>
<name>A0A849KZG7_9RHOB</name>
<dbReference type="InterPro" id="IPR004839">
    <property type="entry name" value="Aminotransferase_I/II_large"/>
</dbReference>
<dbReference type="PANTHER" id="PTHR43643:SF3">
    <property type="entry name" value="HISTIDINOL-PHOSPHATE AMINOTRANSFERASE"/>
    <property type="match status" value="1"/>
</dbReference>
<dbReference type="PANTHER" id="PTHR43643">
    <property type="entry name" value="HISTIDINOL-PHOSPHATE AMINOTRANSFERASE 2"/>
    <property type="match status" value="1"/>
</dbReference>
<dbReference type="Gene3D" id="3.90.1150.10">
    <property type="entry name" value="Aspartate Aminotransferase, domain 1"/>
    <property type="match status" value="1"/>
</dbReference>
<comment type="subunit">
    <text evidence="4 9">Homodimer.</text>
</comment>
<dbReference type="EMBL" id="JABFBC010000001">
    <property type="protein sequence ID" value="NNU79592.1"/>
    <property type="molecule type" value="Genomic_DNA"/>
</dbReference>
<dbReference type="RefSeq" id="WP_171322708.1">
    <property type="nucleotide sequence ID" value="NZ_JABFBC010000001.1"/>
</dbReference>
<dbReference type="HAMAP" id="MF_01023">
    <property type="entry name" value="HisC_aminotrans_2"/>
    <property type="match status" value="1"/>
</dbReference>
<dbReference type="NCBIfam" id="TIGR01141">
    <property type="entry name" value="hisC"/>
    <property type="match status" value="1"/>
</dbReference>
<comment type="caution">
    <text evidence="11">The sequence shown here is derived from an EMBL/GenBank/DDBJ whole genome shotgun (WGS) entry which is preliminary data.</text>
</comment>
<keyword evidence="9" id="KW-0368">Histidine biosynthesis</keyword>
<keyword evidence="12" id="KW-1185">Reference proteome</keyword>
<gene>
    <name evidence="9" type="primary">hisC</name>
    <name evidence="11" type="ORF">HMH01_03980</name>
</gene>
<comment type="catalytic activity">
    <reaction evidence="8 9">
        <text>L-histidinol phosphate + 2-oxoglutarate = 3-(imidazol-4-yl)-2-oxopropyl phosphate + L-glutamate</text>
        <dbReference type="Rhea" id="RHEA:23744"/>
        <dbReference type="ChEBI" id="CHEBI:16810"/>
        <dbReference type="ChEBI" id="CHEBI:29985"/>
        <dbReference type="ChEBI" id="CHEBI:57766"/>
        <dbReference type="ChEBI" id="CHEBI:57980"/>
        <dbReference type="EC" id="2.6.1.9"/>
    </reaction>
</comment>
<comment type="pathway">
    <text evidence="2 9">Amino-acid biosynthesis; L-histidine biosynthesis; L-histidine from 5-phospho-alpha-D-ribose 1-diphosphate: step 7/9.</text>
</comment>
<evidence type="ECO:0000313" key="11">
    <source>
        <dbReference type="EMBL" id="NNU79592.1"/>
    </source>
</evidence>
<reference evidence="11 12" key="1">
    <citation type="submission" date="2020-05" db="EMBL/GenBank/DDBJ databases">
        <title>Gimesia benthica sp. nov., a novel planctomycete isolated from a deep-sea water sample of the Northwest Indian Ocean.</title>
        <authorList>
            <person name="Wang J."/>
            <person name="Ruan C."/>
            <person name="Song L."/>
            <person name="Zhu Y."/>
            <person name="Li A."/>
            <person name="Zheng X."/>
            <person name="Wang L."/>
            <person name="Lu Z."/>
            <person name="Huang Y."/>
            <person name="Du W."/>
            <person name="Zhou Y."/>
            <person name="Huang L."/>
            <person name="Dai X."/>
        </authorList>
    </citation>
    <scope>NUCLEOTIDE SEQUENCE [LARGE SCALE GENOMIC DNA]</scope>
    <source>
        <strain evidence="11 12">YYQ-30</strain>
    </source>
</reference>
<evidence type="ECO:0000256" key="9">
    <source>
        <dbReference type="HAMAP-Rule" id="MF_01023"/>
    </source>
</evidence>
<evidence type="ECO:0000256" key="1">
    <source>
        <dbReference type="ARBA" id="ARBA00001933"/>
    </source>
</evidence>
<evidence type="ECO:0000256" key="3">
    <source>
        <dbReference type="ARBA" id="ARBA00007970"/>
    </source>
</evidence>
<dbReference type="SUPFAM" id="SSF53383">
    <property type="entry name" value="PLP-dependent transferases"/>
    <property type="match status" value="1"/>
</dbReference>
<evidence type="ECO:0000256" key="7">
    <source>
        <dbReference type="ARBA" id="ARBA00022898"/>
    </source>
</evidence>
<keyword evidence="7 9" id="KW-0663">Pyridoxal phosphate</keyword>
<dbReference type="Proteomes" id="UP000572377">
    <property type="component" value="Unassembled WGS sequence"/>
</dbReference>
<comment type="similarity">
    <text evidence="3 9">Belongs to the class-II pyridoxal-phosphate-dependent aminotransferase family. Histidinol-phosphate aminotransferase subfamily.</text>
</comment>
<dbReference type="InterPro" id="IPR005861">
    <property type="entry name" value="HisP_aminotrans"/>
</dbReference>
<dbReference type="GO" id="GO:0004400">
    <property type="term" value="F:histidinol-phosphate transaminase activity"/>
    <property type="evidence" value="ECO:0007669"/>
    <property type="project" value="UniProtKB-UniRule"/>
</dbReference>
<dbReference type="InterPro" id="IPR015424">
    <property type="entry name" value="PyrdxlP-dep_Trfase"/>
</dbReference>
<dbReference type="InterPro" id="IPR015422">
    <property type="entry name" value="PyrdxlP-dep_Trfase_small"/>
</dbReference>
<keyword evidence="6 9" id="KW-0808">Transferase</keyword>
<evidence type="ECO:0000256" key="5">
    <source>
        <dbReference type="ARBA" id="ARBA00022576"/>
    </source>
</evidence>